<name>A0A9D2J5J2_9MICO</name>
<evidence type="ECO:0000313" key="2">
    <source>
        <dbReference type="EMBL" id="HIZ37388.1"/>
    </source>
</evidence>
<dbReference type="AlphaFoldDB" id="A0A9D2J5J2"/>
<organism evidence="2 3">
    <name type="scientific">Candidatus Ruania gallistercoris</name>
    <dbReference type="NCBI Taxonomy" id="2838746"/>
    <lineage>
        <taxon>Bacteria</taxon>
        <taxon>Bacillati</taxon>
        <taxon>Actinomycetota</taxon>
        <taxon>Actinomycetes</taxon>
        <taxon>Micrococcales</taxon>
        <taxon>Ruaniaceae</taxon>
        <taxon>Ruania</taxon>
    </lineage>
</organism>
<dbReference type="PANTHER" id="PTHR39168:SF1">
    <property type="entry name" value="TRANSCRIPTIONAL REGULATORY PROTEIN"/>
    <property type="match status" value="1"/>
</dbReference>
<gene>
    <name evidence="2" type="ORF">H9815_16550</name>
</gene>
<dbReference type="PANTHER" id="PTHR39168">
    <property type="entry name" value="TRANSCRIPTIONAL REGULATOR-RELATED"/>
    <property type="match status" value="1"/>
</dbReference>
<reference evidence="2" key="2">
    <citation type="submission" date="2021-04" db="EMBL/GenBank/DDBJ databases">
        <authorList>
            <person name="Gilroy R."/>
        </authorList>
    </citation>
    <scope>NUCLEOTIDE SEQUENCE</scope>
    <source>
        <strain evidence="2">ChiGjej4B4-7305</strain>
    </source>
</reference>
<dbReference type="GO" id="GO:0010288">
    <property type="term" value="P:response to lead ion"/>
    <property type="evidence" value="ECO:0007669"/>
    <property type="project" value="TreeGrafter"/>
</dbReference>
<dbReference type="InterPro" id="IPR052543">
    <property type="entry name" value="HTH_Metal-responsive_Reg"/>
</dbReference>
<proteinExistence type="predicted"/>
<dbReference type="SMART" id="SM00418">
    <property type="entry name" value="HTH_ARSR"/>
    <property type="match status" value="1"/>
</dbReference>
<dbReference type="GO" id="GO:0003677">
    <property type="term" value="F:DNA binding"/>
    <property type="evidence" value="ECO:0007669"/>
    <property type="project" value="TreeGrafter"/>
</dbReference>
<dbReference type="GO" id="GO:0046686">
    <property type="term" value="P:response to cadmium ion"/>
    <property type="evidence" value="ECO:0007669"/>
    <property type="project" value="TreeGrafter"/>
</dbReference>
<accession>A0A9D2J5J2</accession>
<dbReference type="InterPro" id="IPR036390">
    <property type="entry name" value="WH_DNA-bd_sf"/>
</dbReference>
<dbReference type="SUPFAM" id="SSF46785">
    <property type="entry name" value="Winged helix' DNA-binding domain"/>
    <property type="match status" value="1"/>
</dbReference>
<dbReference type="Gene3D" id="1.10.10.10">
    <property type="entry name" value="Winged helix-like DNA-binding domain superfamily/Winged helix DNA-binding domain"/>
    <property type="match status" value="1"/>
</dbReference>
<evidence type="ECO:0000259" key="1">
    <source>
        <dbReference type="PROSITE" id="PS50987"/>
    </source>
</evidence>
<feature type="domain" description="HTH arsR-type" evidence="1">
    <location>
        <begin position="1"/>
        <end position="94"/>
    </location>
</feature>
<dbReference type="InterPro" id="IPR036388">
    <property type="entry name" value="WH-like_DNA-bd_sf"/>
</dbReference>
<dbReference type="InterPro" id="IPR001845">
    <property type="entry name" value="HTH_ArsR_DNA-bd_dom"/>
</dbReference>
<sequence>MTAENLAAVASALADPTRARMLVALMDDRDWRTARELAQTAGVAASTATGHLHLLVSLGLLSERRRGRHRYVRLAGAHVAEVIEAVAALGNRPAAPVRGLRDASARAALARGRTCYDHLAGALGVAITDALVHQGQLDPESLGLTPSGERWLTEALESPFQPGRRTRARSCLDWTERRPHLAGAAGAHICAVFRHQDWVQPARHSRAVVLTPAGGNALRRLFGEQMALDWSFS</sequence>
<dbReference type="PROSITE" id="PS50987">
    <property type="entry name" value="HTH_ARSR_2"/>
    <property type="match status" value="1"/>
</dbReference>
<comment type="caution">
    <text evidence="2">The sequence shown here is derived from an EMBL/GenBank/DDBJ whole genome shotgun (WGS) entry which is preliminary data.</text>
</comment>
<evidence type="ECO:0000313" key="3">
    <source>
        <dbReference type="Proteomes" id="UP000824037"/>
    </source>
</evidence>
<reference evidence="2" key="1">
    <citation type="journal article" date="2021" name="PeerJ">
        <title>Extensive microbial diversity within the chicken gut microbiome revealed by metagenomics and culture.</title>
        <authorList>
            <person name="Gilroy R."/>
            <person name="Ravi A."/>
            <person name="Getino M."/>
            <person name="Pursley I."/>
            <person name="Horton D.L."/>
            <person name="Alikhan N.F."/>
            <person name="Baker D."/>
            <person name="Gharbi K."/>
            <person name="Hall N."/>
            <person name="Watson M."/>
            <person name="Adriaenssens E.M."/>
            <person name="Foster-Nyarko E."/>
            <person name="Jarju S."/>
            <person name="Secka A."/>
            <person name="Antonio M."/>
            <person name="Oren A."/>
            <person name="Chaudhuri R.R."/>
            <person name="La Ragione R."/>
            <person name="Hildebrand F."/>
            <person name="Pallen M.J."/>
        </authorList>
    </citation>
    <scope>NUCLEOTIDE SEQUENCE</scope>
    <source>
        <strain evidence="2">ChiGjej4B4-7305</strain>
    </source>
</reference>
<dbReference type="Proteomes" id="UP000824037">
    <property type="component" value="Unassembled WGS sequence"/>
</dbReference>
<dbReference type="GO" id="GO:0003700">
    <property type="term" value="F:DNA-binding transcription factor activity"/>
    <property type="evidence" value="ECO:0007669"/>
    <property type="project" value="InterPro"/>
</dbReference>
<dbReference type="GO" id="GO:0032791">
    <property type="term" value="F:lead ion binding"/>
    <property type="evidence" value="ECO:0007669"/>
    <property type="project" value="TreeGrafter"/>
</dbReference>
<dbReference type="EMBL" id="DXBY01000283">
    <property type="protein sequence ID" value="HIZ37388.1"/>
    <property type="molecule type" value="Genomic_DNA"/>
</dbReference>
<dbReference type="PRINTS" id="PR00778">
    <property type="entry name" value="HTHARSR"/>
</dbReference>
<dbReference type="GO" id="GO:0097063">
    <property type="term" value="F:cadmium ion sensor activity"/>
    <property type="evidence" value="ECO:0007669"/>
    <property type="project" value="TreeGrafter"/>
</dbReference>
<protein>
    <submittedName>
        <fullName evidence="2">Helix-turn-helix domain-containing protein</fullName>
    </submittedName>
</protein>